<proteinExistence type="predicted"/>
<dbReference type="SUPFAM" id="SSF46689">
    <property type="entry name" value="Homeodomain-like"/>
    <property type="match status" value="1"/>
</dbReference>
<dbReference type="EMBL" id="VTHL01000020">
    <property type="protein sequence ID" value="TYZ06891.1"/>
    <property type="molecule type" value="Genomic_DNA"/>
</dbReference>
<dbReference type="PANTHER" id="PTHR34849">
    <property type="entry name" value="SSL5025 PROTEIN"/>
    <property type="match status" value="1"/>
</dbReference>
<organism evidence="1 2">
    <name type="scientific">Hymenobacter lutimineralis</name>
    <dbReference type="NCBI Taxonomy" id="2606448"/>
    <lineage>
        <taxon>Bacteria</taxon>
        <taxon>Pseudomonadati</taxon>
        <taxon>Bacteroidota</taxon>
        <taxon>Cytophagia</taxon>
        <taxon>Cytophagales</taxon>
        <taxon>Hymenobacteraceae</taxon>
        <taxon>Hymenobacter</taxon>
    </lineage>
</organism>
<dbReference type="PANTHER" id="PTHR34849:SF3">
    <property type="entry name" value="SSR2962 PROTEIN"/>
    <property type="match status" value="1"/>
</dbReference>
<evidence type="ECO:0000313" key="2">
    <source>
        <dbReference type="Proteomes" id="UP000322791"/>
    </source>
</evidence>
<reference evidence="1 2" key="1">
    <citation type="submission" date="2019-08" db="EMBL/GenBank/DDBJ databases">
        <authorList>
            <person name="Seo M.-J."/>
        </authorList>
    </citation>
    <scope>NUCLEOTIDE SEQUENCE [LARGE SCALE GENOMIC DNA]</scope>
    <source>
        <strain evidence="1 2">KIGAM108</strain>
    </source>
</reference>
<evidence type="ECO:0000313" key="1">
    <source>
        <dbReference type="EMBL" id="TYZ06891.1"/>
    </source>
</evidence>
<comment type="caution">
    <text evidence="1">The sequence shown here is derived from an EMBL/GenBank/DDBJ whole genome shotgun (WGS) entry which is preliminary data.</text>
</comment>
<dbReference type="InterPro" id="IPR009057">
    <property type="entry name" value="Homeodomain-like_sf"/>
</dbReference>
<dbReference type="RefSeq" id="WP_149072145.1">
    <property type="nucleotide sequence ID" value="NZ_VTHL01000020.1"/>
</dbReference>
<protein>
    <submittedName>
        <fullName evidence="1">DUF433 domain-containing protein</fullName>
    </submittedName>
</protein>
<dbReference type="Gene3D" id="1.10.10.10">
    <property type="entry name" value="Winged helix-like DNA-binding domain superfamily/Winged helix DNA-binding domain"/>
    <property type="match status" value="1"/>
</dbReference>
<accession>A0A5D6UT53</accession>
<keyword evidence="2" id="KW-1185">Reference proteome</keyword>
<dbReference type="AlphaFoldDB" id="A0A5D6UT53"/>
<dbReference type="InterPro" id="IPR036388">
    <property type="entry name" value="WH-like_DNA-bd_sf"/>
</dbReference>
<dbReference type="Pfam" id="PF04255">
    <property type="entry name" value="DUF433"/>
    <property type="match status" value="1"/>
</dbReference>
<name>A0A5D6UT53_9BACT</name>
<dbReference type="InterPro" id="IPR007367">
    <property type="entry name" value="DUF433"/>
</dbReference>
<sequence length="76" mass="8433">MSSQLVSVDPRVMSGAPVFAGTRVPVKTLFDYLETGETLEIFLDDFPAVRREQALALLDRAQQFLTSPDFLRESAA</sequence>
<dbReference type="Proteomes" id="UP000322791">
    <property type="component" value="Unassembled WGS sequence"/>
</dbReference>
<gene>
    <name evidence="1" type="ORF">FY528_16595</name>
</gene>